<dbReference type="EMBL" id="QXMN01000007">
    <property type="protein sequence ID" value="RIX82313.1"/>
    <property type="molecule type" value="Genomic_DNA"/>
</dbReference>
<keyword evidence="1" id="KW-0489">Methyltransferase</keyword>
<dbReference type="Gene3D" id="3.40.50.150">
    <property type="entry name" value="Vaccinia Virus protein VP39"/>
    <property type="match status" value="1"/>
</dbReference>
<organism evidence="1 2">
    <name type="scientific">Acidovorax cavernicola</name>
    <dbReference type="NCBI Taxonomy" id="1675792"/>
    <lineage>
        <taxon>Bacteria</taxon>
        <taxon>Pseudomonadati</taxon>
        <taxon>Pseudomonadota</taxon>
        <taxon>Betaproteobacteria</taxon>
        <taxon>Burkholderiales</taxon>
        <taxon>Comamonadaceae</taxon>
        <taxon>Acidovorax</taxon>
    </lineage>
</organism>
<reference evidence="1 2" key="1">
    <citation type="submission" date="2018-09" db="EMBL/GenBank/DDBJ databases">
        <title>Acidovorax cavernicola nov. sp. isolated from Gruta de las Maravillas (Aracena, Spain).</title>
        <authorList>
            <person name="Jurado V."/>
            <person name="Gutierrez-Patricio S."/>
            <person name="Gonzalez-Pimentel J.L."/>
            <person name="Miller A.Z."/>
            <person name="Laiz L."/>
            <person name="Saiz-Jimenez C."/>
        </authorList>
    </citation>
    <scope>NUCLEOTIDE SEQUENCE [LARGE SCALE GENOMIC DNA]</scope>
    <source>
        <strain evidence="1 2">1011MAR4D40.2</strain>
    </source>
</reference>
<dbReference type="OrthoDB" id="9804312at2"/>
<dbReference type="CDD" id="cd02440">
    <property type="entry name" value="AdoMet_MTases"/>
    <property type="match status" value="1"/>
</dbReference>
<dbReference type="SUPFAM" id="SSF53335">
    <property type="entry name" value="S-adenosyl-L-methionine-dependent methyltransferases"/>
    <property type="match status" value="1"/>
</dbReference>
<sequence>MTIPASVQRHMDRTIASYEASARDYNAIVAGHRPPEIEDALRRMMQCVPAGGTVLEIGSGTGQDADLVESLGGVVRRTDAVQAFLDLQAERGKEGELLNVVTDALGGPYSAILAMCVLIHVDRAQIAPVLCKVFDALTPGGVFLAAMRIGEGETQGDYQTVYWAKDSFAEALATAGLQMQWDSQWIGRDRVTWANFLACRPRQRTQPTQTPR</sequence>
<accession>A0A9X8GWG0</accession>
<proteinExistence type="predicted"/>
<protein>
    <submittedName>
        <fullName evidence="1">Class I SAM-dependent methyltransferase</fullName>
    </submittedName>
</protein>
<gene>
    <name evidence="1" type="ORF">D3H34_08565</name>
</gene>
<keyword evidence="2" id="KW-1185">Reference proteome</keyword>
<dbReference type="InterPro" id="IPR029063">
    <property type="entry name" value="SAM-dependent_MTases_sf"/>
</dbReference>
<comment type="caution">
    <text evidence="1">The sequence shown here is derived from an EMBL/GenBank/DDBJ whole genome shotgun (WGS) entry which is preliminary data.</text>
</comment>
<dbReference type="Proteomes" id="UP000265619">
    <property type="component" value="Unassembled WGS sequence"/>
</dbReference>
<evidence type="ECO:0000313" key="1">
    <source>
        <dbReference type="EMBL" id="RIX82313.1"/>
    </source>
</evidence>
<dbReference type="GO" id="GO:0032259">
    <property type="term" value="P:methylation"/>
    <property type="evidence" value="ECO:0007669"/>
    <property type="project" value="UniProtKB-KW"/>
</dbReference>
<keyword evidence="1" id="KW-0808">Transferase</keyword>
<evidence type="ECO:0000313" key="2">
    <source>
        <dbReference type="Proteomes" id="UP000265619"/>
    </source>
</evidence>
<name>A0A9X8GWG0_9BURK</name>
<dbReference type="AlphaFoldDB" id="A0A9X8GWG0"/>
<dbReference type="GO" id="GO:0008168">
    <property type="term" value="F:methyltransferase activity"/>
    <property type="evidence" value="ECO:0007669"/>
    <property type="project" value="UniProtKB-KW"/>
</dbReference>